<protein>
    <recommendedName>
        <fullName evidence="1">NadR/Ttd14 AAA domain-containing protein</fullName>
    </recommendedName>
</protein>
<dbReference type="Pfam" id="PF13521">
    <property type="entry name" value="AAA_28"/>
    <property type="match status" value="1"/>
</dbReference>
<organism evidence="2 3">
    <name type="scientific">Gnathostoma spinigerum</name>
    <dbReference type="NCBI Taxonomy" id="75299"/>
    <lineage>
        <taxon>Eukaryota</taxon>
        <taxon>Metazoa</taxon>
        <taxon>Ecdysozoa</taxon>
        <taxon>Nematoda</taxon>
        <taxon>Chromadorea</taxon>
        <taxon>Rhabditida</taxon>
        <taxon>Spirurina</taxon>
        <taxon>Gnathostomatomorpha</taxon>
        <taxon>Gnathostomatoidea</taxon>
        <taxon>Gnathostomatidae</taxon>
        <taxon>Gnathostoma</taxon>
    </lineage>
</organism>
<accession>A0ABD6ENJ4</accession>
<keyword evidence="3" id="KW-1185">Reference proteome</keyword>
<dbReference type="PANTHER" id="PTHR34932">
    <property type="entry name" value="TRPL TRANSLOCATION DEFECT PROTEIN 14"/>
    <property type="match status" value="1"/>
</dbReference>
<dbReference type="InterPro" id="IPR038727">
    <property type="entry name" value="NadR/Ttd14_AAA_dom"/>
</dbReference>
<dbReference type="Gene3D" id="2.40.320.10">
    <property type="entry name" value="Hypothetical Protein Pfu-838710-001"/>
    <property type="match status" value="1"/>
</dbReference>
<evidence type="ECO:0000313" key="3">
    <source>
        <dbReference type="Proteomes" id="UP001608902"/>
    </source>
</evidence>
<dbReference type="SUPFAM" id="SSF52540">
    <property type="entry name" value="P-loop containing nucleoside triphosphate hydrolases"/>
    <property type="match status" value="1"/>
</dbReference>
<dbReference type="Gene3D" id="3.40.50.300">
    <property type="entry name" value="P-loop containing nucleotide triphosphate hydrolases"/>
    <property type="match status" value="1"/>
</dbReference>
<evidence type="ECO:0000313" key="2">
    <source>
        <dbReference type="EMBL" id="MFH4980772.1"/>
    </source>
</evidence>
<dbReference type="InterPro" id="IPR053227">
    <property type="entry name" value="TRPL-trafficking_regulator"/>
</dbReference>
<sequence>MVNEVSAGKAKRIYKVVLTGGPCGGKTTGQDRLRTFFEGIGWQVYTVPETATILLGGGVKFSELSAEQAYVFQKDLLLTLMRIESVFFNQAMLSNAEKVLVICDRGAMDPSAYIDATSWKAYLNDLNLDQFTIRDNRYDQVIHMTTAADGAEEYYTLANNSIRKEGIEQAIKVDRLTRSAWLGHPRVDVIDNIGCKSFEDKIRRLIAAVCKRIGIQTQDRLAFNSRKRKWLVEAVDDAKMPHCEVFKVVHSYLSTEDPKSQVRLRSRTQDGHTTYTITTRQFDLSEPVETQMQITWREYNSYMKMADPYRAQINKLRKCFMFDGQVNSFELKLLLLFLVDVSIMR</sequence>
<dbReference type="PANTHER" id="PTHR34932:SF1">
    <property type="entry name" value="TRPL TRANSLOCATION DEFECT PROTEIN 14"/>
    <property type="match status" value="1"/>
</dbReference>
<dbReference type="Proteomes" id="UP001608902">
    <property type="component" value="Unassembled WGS sequence"/>
</dbReference>
<dbReference type="EMBL" id="JBGFUD010006053">
    <property type="protein sequence ID" value="MFH4980772.1"/>
    <property type="molecule type" value="Genomic_DNA"/>
</dbReference>
<dbReference type="SUPFAM" id="SSF55154">
    <property type="entry name" value="CYTH-like phosphatases"/>
    <property type="match status" value="1"/>
</dbReference>
<feature type="domain" description="NadR/Ttd14 AAA" evidence="1">
    <location>
        <begin position="15"/>
        <end position="187"/>
    </location>
</feature>
<reference evidence="2 3" key="1">
    <citation type="submission" date="2024-08" db="EMBL/GenBank/DDBJ databases">
        <title>Gnathostoma spinigerum genome.</title>
        <authorList>
            <person name="Gonzalez-Bertolin B."/>
            <person name="Monzon S."/>
            <person name="Zaballos A."/>
            <person name="Jimenez P."/>
            <person name="Dekumyoy P."/>
            <person name="Varona S."/>
            <person name="Cuesta I."/>
            <person name="Sumanam S."/>
            <person name="Adisakwattana P."/>
            <person name="Gasser R.B."/>
            <person name="Hernandez-Gonzalez A."/>
            <person name="Young N.D."/>
            <person name="Perteguer M.J."/>
        </authorList>
    </citation>
    <scope>NUCLEOTIDE SEQUENCE [LARGE SCALE GENOMIC DNA]</scope>
    <source>
        <strain evidence="2">AL3</strain>
        <tissue evidence="2">Liver</tissue>
    </source>
</reference>
<dbReference type="InterPro" id="IPR027417">
    <property type="entry name" value="P-loop_NTPase"/>
</dbReference>
<evidence type="ECO:0000259" key="1">
    <source>
        <dbReference type="Pfam" id="PF13521"/>
    </source>
</evidence>
<dbReference type="AlphaFoldDB" id="A0ABD6ENJ4"/>
<proteinExistence type="predicted"/>
<dbReference type="InterPro" id="IPR033469">
    <property type="entry name" value="CYTH-like_dom_sf"/>
</dbReference>
<name>A0ABD6ENJ4_9BILA</name>
<gene>
    <name evidence="2" type="ORF">AB6A40_007481</name>
</gene>
<comment type="caution">
    <text evidence="2">The sequence shown here is derived from an EMBL/GenBank/DDBJ whole genome shotgun (WGS) entry which is preliminary data.</text>
</comment>